<dbReference type="EMBL" id="CAJPDT010000066">
    <property type="protein sequence ID" value="CAF9932580.1"/>
    <property type="molecule type" value="Genomic_DNA"/>
</dbReference>
<dbReference type="SUPFAM" id="SSF53474">
    <property type="entry name" value="alpha/beta-Hydrolases"/>
    <property type="match status" value="1"/>
</dbReference>
<dbReference type="AlphaFoldDB" id="A0A8H3FYS6"/>
<name>A0A8H3FYS6_9LECA</name>
<keyword evidence="2" id="KW-0472">Membrane</keyword>
<evidence type="ECO:0000313" key="3">
    <source>
        <dbReference type="EMBL" id="CAF9932580.1"/>
    </source>
</evidence>
<feature type="region of interest" description="Disordered" evidence="1">
    <location>
        <begin position="297"/>
        <end position="325"/>
    </location>
</feature>
<keyword evidence="2" id="KW-0812">Transmembrane</keyword>
<proteinExistence type="predicted"/>
<protein>
    <recommendedName>
        <fullName evidence="5">DUF676 domain-containing protein</fullName>
    </recommendedName>
</protein>
<keyword evidence="2" id="KW-1133">Transmembrane helix</keyword>
<dbReference type="Gene3D" id="3.40.50.1820">
    <property type="entry name" value="alpha/beta hydrolase"/>
    <property type="match status" value="1"/>
</dbReference>
<dbReference type="OrthoDB" id="202545at2759"/>
<feature type="compositionally biased region" description="Polar residues" evidence="1">
    <location>
        <begin position="297"/>
        <end position="320"/>
    </location>
</feature>
<feature type="transmembrane region" description="Helical" evidence="2">
    <location>
        <begin position="97"/>
        <end position="120"/>
    </location>
</feature>
<dbReference type="Proteomes" id="UP000664534">
    <property type="component" value="Unassembled WGS sequence"/>
</dbReference>
<sequence>MKDGSSDHKAALKKRRTPALEPLPPFATGDSVKYIPSQMDPLAGAATRAAHQDPIRLMIEDAAVLLRLFLYVPKIFAPFFTKDTDAELYPCLANVKVGFLQIMLALIQVLYLVVLIPAFVMLPGGVFLAATALCFLACYLITLPMQGPPIIFSKMDDLTKTLAEQHKNERWVFVNGICTGHSTSQLEVDRLSKIFGRAVVGIHNQSYGIFADLGMCLLQRAVSYHDFGTRFAYAYLKAILVDPTVTKVVLVGHSQGGIIVSLVIDDLLAQLPARTMSKLEVYTFGSAASHFSNPSLALSSDPSVNQSGEQPPLKISQSKGDTTDAHEGKHIISHMEHYANEYDLVPRWGVLHSVQDVLNTRYAGSVFVRMRASGHMLNQHYLDPMFPMAEGQKQAAKEKPGMKWKSEREIAGRNEEFVGDRFDEPFLGRIVTPDEKLAMQRDFTKLFEMGAVRRESGLEFGSGQVLKDTYGLNNRKDAKVDECLTFKRTASDRVVAEEARGKTVKDLSRLWKYLGGNSPMDRNYGEDGYPGELPHEHRKNRHDHSKSGKADRASGDGPLLELQKTRTSLVFEPPHSSFPHPSPTSDEQSFYVSSLSKSILLECPGDLS</sequence>
<dbReference type="InterPro" id="IPR029058">
    <property type="entry name" value="AB_hydrolase_fold"/>
</dbReference>
<evidence type="ECO:0000313" key="4">
    <source>
        <dbReference type="Proteomes" id="UP000664534"/>
    </source>
</evidence>
<gene>
    <name evidence="3" type="ORF">IMSHALPRED_008928</name>
</gene>
<evidence type="ECO:0000256" key="1">
    <source>
        <dbReference type="SAM" id="MobiDB-lite"/>
    </source>
</evidence>
<dbReference type="PANTHER" id="PTHR42044:SF2">
    <property type="entry name" value="DUF676 DOMAIN-CONTAINING PROTEIN"/>
    <property type="match status" value="1"/>
</dbReference>
<reference evidence="3" key="1">
    <citation type="submission" date="2021-03" db="EMBL/GenBank/DDBJ databases">
        <authorList>
            <person name="Tagirdzhanova G."/>
        </authorList>
    </citation>
    <scope>NUCLEOTIDE SEQUENCE</scope>
</reference>
<comment type="caution">
    <text evidence="3">The sequence shown here is derived from an EMBL/GenBank/DDBJ whole genome shotgun (WGS) entry which is preliminary data.</text>
</comment>
<keyword evidence="4" id="KW-1185">Reference proteome</keyword>
<feature type="compositionally biased region" description="Low complexity" evidence="1">
    <location>
        <begin position="573"/>
        <end position="585"/>
    </location>
</feature>
<dbReference type="PANTHER" id="PTHR42044">
    <property type="entry name" value="DUF676 DOMAIN-CONTAINING PROTEIN-RELATED"/>
    <property type="match status" value="1"/>
</dbReference>
<accession>A0A8H3FYS6</accession>
<feature type="compositionally biased region" description="Basic and acidic residues" evidence="1">
    <location>
        <begin position="545"/>
        <end position="554"/>
    </location>
</feature>
<feature type="region of interest" description="Disordered" evidence="1">
    <location>
        <begin position="521"/>
        <end position="589"/>
    </location>
</feature>
<feature type="transmembrane region" description="Helical" evidence="2">
    <location>
        <begin position="126"/>
        <end position="145"/>
    </location>
</feature>
<evidence type="ECO:0008006" key="5">
    <source>
        <dbReference type="Google" id="ProtNLM"/>
    </source>
</evidence>
<organism evidence="3 4">
    <name type="scientific">Imshaugia aleurites</name>
    <dbReference type="NCBI Taxonomy" id="172621"/>
    <lineage>
        <taxon>Eukaryota</taxon>
        <taxon>Fungi</taxon>
        <taxon>Dikarya</taxon>
        <taxon>Ascomycota</taxon>
        <taxon>Pezizomycotina</taxon>
        <taxon>Lecanoromycetes</taxon>
        <taxon>OSLEUM clade</taxon>
        <taxon>Lecanoromycetidae</taxon>
        <taxon>Lecanorales</taxon>
        <taxon>Lecanorineae</taxon>
        <taxon>Parmeliaceae</taxon>
        <taxon>Imshaugia</taxon>
    </lineage>
</organism>
<evidence type="ECO:0000256" key="2">
    <source>
        <dbReference type="SAM" id="Phobius"/>
    </source>
</evidence>